<dbReference type="Pfam" id="PF08267">
    <property type="entry name" value="Meth_synt_1"/>
    <property type="match status" value="1"/>
</dbReference>
<reference evidence="2 3" key="1">
    <citation type="submission" date="2012-01" db="EMBL/GenBank/DDBJ databases">
        <title>Improved High-Quality Draft sequence of Metallosphaera yellowstonensis MK1.</title>
        <authorList>
            <consortium name="US DOE Joint Genome Institute"/>
            <person name="Lucas S."/>
            <person name="Han J."/>
            <person name="Cheng J.-F."/>
            <person name="Goodwin L."/>
            <person name="Pitluck S."/>
            <person name="Peters L."/>
            <person name="Teshima H."/>
            <person name="Detter J.C."/>
            <person name="Han C."/>
            <person name="Tapia R."/>
            <person name="Land M."/>
            <person name="Hauser L."/>
            <person name="Kyrpides N."/>
            <person name="Kozubal M."/>
            <person name="Macur R.E."/>
            <person name="Jay Z."/>
            <person name="Inskeep W."/>
            <person name="Woyke T."/>
        </authorList>
    </citation>
    <scope>NUCLEOTIDE SEQUENCE [LARGE SCALE GENOMIC DNA]</scope>
    <source>
        <strain evidence="2 3">MK1</strain>
    </source>
</reference>
<dbReference type="NCBIfam" id="NF006349">
    <property type="entry name" value="PRK08575.1-2"/>
    <property type="match status" value="1"/>
</dbReference>
<dbReference type="eggNOG" id="arCOG01877">
    <property type="taxonomic scope" value="Archaea"/>
</dbReference>
<dbReference type="Gene3D" id="3.20.20.210">
    <property type="match status" value="1"/>
</dbReference>
<dbReference type="Proteomes" id="UP000003980">
    <property type="component" value="Unassembled WGS sequence"/>
</dbReference>
<dbReference type="PANTHER" id="PTHR30519">
    <property type="entry name" value="5-METHYLTETRAHYDROPTEROYLTRIGLUTAMATE--HOMOCYSTEINE METHYLTRANSFERASE"/>
    <property type="match status" value="1"/>
</dbReference>
<feature type="domain" description="Cobalamin-independent methionine synthase MetE N-terminal" evidence="1">
    <location>
        <begin position="82"/>
        <end position="286"/>
    </location>
</feature>
<name>H2C6Z0_9CREN</name>
<organism evidence="2 3">
    <name type="scientific">Metallosphaera yellowstonensis MK1</name>
    <dbReference type="NCBI Taxonomy" id="671065"/>
    <lineage>
        <taxon>Archaea</taxon>
        <taxon>Thermoproteota</taxon>
        <taxon>Thermoprotei</taxon>
        <taxon>Sulfolobales</taxon>
        <taxon>Sulfolobaceae</taxon>
        <taxon>Metallosphaera</taxon>
    </lineage>
</organism>
<dbReference type="OrthoDB" id="33991at2157"/>
<dbReference type="SUPFAM" id="SSF51726">
    <property type="entry name" value="UROD/MetE-like"/>
    <property type="match status" value="1"/>
</dbReference>
<sequence length="321" mass="36597">MIKFRISIIGSYPRSPSLGKVFSRFRAGKVSKDILEKEVMRRESTFLSLVKDIGAHYSTDGLLRWDDLLDVTFSYLSGQEKGELMRFFDNNFYYRKPVIKDRLRARLEEYLSYLQGDIELAKQVGYTGTLKAVIVGPLTYSLLSDNQYYETVEELIMSYSAEVNSVLKNLPRGINAVEIHEPSIFAKGVKTSLLDRLKDAYQTLLSGVQVEKHLITYFYINSSRIDLLLSLPVDVYGFDIIENMNILGVLYRKVKERRVFLGVLDTRNTKIERVSTIRRVVEKAREKGASEVLIGNAAPMDFIPEAVVIKKLKLLKKIGGA</sequence>
<evidence type="ECO:0000259" key="1">
    <source>
        <dbReference type="Pfam" id="PF08267"/>
    </source>
</evidence>
<dbReference type="RefSeq" id="WP_009073759.1">
    <property type="nucleotide sequence ID" value="NZ_JH597768.1"/>
</dbReference>
<dbReference type="STRING" id="671065.MetMK1DRAFT_00023370"/>
<proteinExistence type="predicted"/>
<evidence type="ECO:0000313" key="2">
    <source>
        <dbReference type="EMBL" id="EHP69567.1"/>
    </source>
</evidence>
<dbReference type="GO" id="GO:0008270">
    <property type="term" value="F:zinc ion binding"/>
    <property type="evidence" value="ECO:0007669"/>
    <property type="project" value="InterPro"/>
</dbReference>
<dbReference type="GO" id="GO:0003871">
    <property type="term" value="F:5-methyltetrahydropteroyltriglutamate-homocysteine S-methyltransferase activity"/>
    <property type="evidence" value="ECO:0007669"/>
    <property type="project" value="InterPro"/>
</dbReference>
<dbReference type="AlphaFoldDB" id="H2C6Z0"/>
<keyword evidence="3" id="KW-1185">Reference proteome</keyword>
<dbReference type="InterPro" id="IPR038071">
    <property type="entry name" value="UROD/MetE-like_sf"/>
</dbReference>
<gene>
    <name evidence="2" type="ORF">MetMK1DRAFT_00023370</name>
</gene>
<accession>H2C6Z0</accession>
<dbReference type="GO" id="GO:0008652">
    <property type="term" value="P:amino acid biosynthetic process"/>
    <property type="evidence" value="ECO:0007669"/>
    <property type="project" value="InterPro"/>
</dbReference>
<protein>
    <submittedName>
        <fullName evidence="2">Methionine synthase II (Cobalamin-independent)</fullName>
    </submittedName>
</protein>
<dbReference type="HOGENOM" id="CLU_040013_3_1_2"/>
<dbReference type="InterPro" id="IPR013215">
    <property type="entry name" value="Cbl-indep_Met_Synth_N"/>
</dbReference>
<dbReference type="EMBL" id="JH597768">
    <property type="protein sequence ID" value="EHP69567.1"/>
    <property type="molecule type" value="Genomic_DNA"/>
</dbReference>
<evidence type="ECO:0000313" key="3">
    <source>
        <dbReference type="Proteomes" id="UP000003980"/>
    </source>
</evidence>